<name>A0A0M2UTV1_9BACT</name>
<dbReference type="PANTHER" id="PTHR21197">
    <property type="entry name" value="UDP-GALACTOPYRANOSE MUTASE"/>
    <property type="match status" value="1"/>
</dbReference>
<dbReference type="GO" id="GO:0005829">
    <property type="term" value="C:cytosol"/>
    <property type="evidence" value="ECO:0007669"/>
    <property type="project" value="TreeGrafter"/>
</dbReference>
<feature type="domain" description="Amine oxidase" evidence="1">
    <location>
        <begin position="15"/>
        <end position="449"/>
    </location>
</feature>
<dbReference type="InterPro" id="IPR036188">
    <property type="entry name" value="FAD/NAD-bd_sf"/>
</dbReference>
<dbReference type="Pfam" id="PF01593">
    <property type="entry name" value="Amino_oxidase"/>
    <property type="match status" value="1"/>
</dbReference>
<dbReference type="GO" id="GO:0016491">
    <property type="term" value="F:oxidoreductase activity"/>
    <property type="evidence" value="ECO:0007669"/>
    <property type="project" value="InterPro"/>
</dbReference>
<dbReference type="Gene3D" id="3.50.50.60">
    <property type="entry name" value="FAD/NAD(P)-binding domain"/>
    <property type="match status" value="1"/>
</dbReference>
<reference evidence="2 3" key="1">
    <citation type="journal article" date="2013" name="BMC Microbiol.">
        <title>Identification of the type II cytochrome c maturation pathway in anammox bacteria by comparative genomics.</title>
        <authorList>
            <person name="Ferousi C."/>
            <person name="Speth D.R."/>
            <person name="Reimann J."/>
            <person name="Op den Camp H.J."/>
            <person name="Allen J.W."/>
            <person name="Keltjens J.T."/>
            <person name="Jetten M.S."/>
        </authorList>
    </citation>
    <scope>NUCLEOTIDE SEQUENCE [LARGE SCALE GENOMIC DNA]</scope>
    <source>
        <strain evidence="2">RU1</strain>
    </source>
</reference>
<dbReference type="AlphaFoldDB" id="A0A0M2UTV1"/>
<dbReference type="NCBIfam" id="NF005547">
    <property type="entry name" value="PRK07208.1-3"/>
    <property type="match status" value="1"/>
</dbReference>
<protein>
    <recommendedName>
        <fullName evidence="1">Amine oxidase domain-containing protein</fullName>
    </recommendedName>
</protein>
<proteinExistence type="predicted"/>
<evidence type="ECO:0000259" key="1">
    <source>
        <dbReference type="Pfam" id="PF01593"/>
    </source>
</evidence>
<dbReference type="PANTHER" id="PTHR21197:SF0">
    <property type="entry name" value="UDP-GALACTOPYRANOSE MUTASE"/>
    <property type="match status" value="1"/>
</dbReference>
<evidence type="ECO:0000313" key="3">
    <source>
        <dbReference type="Proteomes" id="UP000034954"/>
    </source>
</evidence>
<sequence>MTKMRNIVVLGGGPCGLSAAWELSENGYDVTVLEKDSGVGGLCITHEYQGYRFDLGGHRFVSPNKGFVDRVCRMMGDELLTAERKSVILLNGKTFQYPLSARDLFAKIGFRTGIMAFFSFMKEAVIAVFLRKKEVSFYDWVTHRFGRILYDLFFGPYTEKVWGISPKLISSDWASQRIALLNLSDVCLRLSGLKEDTPRTYARTYFYPRKGIGQIFEVMAKVVRQNGGRIVTHADVSGVEVCGGTVKKIRYMHHGFLREIDCDGVISTMPLPDLIHALPEHLVRDILPDARGLRYRAIRFMNMLVGRSDISDNTWMYVAEKKYVMTRIQEPRRRSPFNAPDGKTSLMLEMPCDVNDDLWNYGDEELLARCLTDLCELGINVRDDVTGYFTSRVTHGYPVYSLDYRSHQGRLLNFLDQFDNLITCGRQGAFRYIFMDTAMEMGIAAARHIVSERHYEKGQIQDMRSGAGLLEKDFISVSR</sequence>
<dbReference type="GO" id="GO:0050660">
    <property type="term" value="F:flavin adenine dinucleotide binding"/>
    <property type="evidence" value="ECO:0007669"/>
    <property type="project" value="TreeGrafter"/>
</dbReference>
<dbReference type="EMBL" id="LAQJ01000273">
    <property type="protein sequence ID" value="KKO18416.1"/>
    <property type="molecule type" value="Genomic_DNA"/>
</dbReference>
<dbReference type="InterPro" id="IPR002937">
    <property type="entry name" value="Amino_oxidase"/>
</dbReference>
<dbReference type="GO" id="GO:0008767">
    <property type="term" value="F:UDP-galactopyranose mutase activity"/>
    <property type="evidence" value="ECO:0007669"/>
    <property type="project" value="TreeGrafter"/>
</dbReference>
<dbReference type="SUPFAM" id="SSF51971">
    <property type="entry name" value="Nucleotide-binding domain"/>
    <property type="match status" value="1"/>
</dbReference>
<dbReference type="Proteomes" id="UP000034954">
    <property type="component" value="Unassembled WGS sequence"/>
</dbReference>
<organism evidence="2 3">
    <name type="scientific">Candidatus Brocadia fulgida</name>
    <dbReference type="NCBI Taxonomy" id="380242"/>
    <lineage>
        <taxon>Bacteria</taxon>
        <taxon>Pseudomonadati</taxon>
        <taxon>Planctomycetota</taxon>
        <taxon>Candidatus Brocadiia</taxon>
        <taxon>Candidatus Brocadiales</taxon>
        <taxon>Candidatus Brocadiaceae</taxon>
        <taxon>Candidatus Brocadia</taxon>
    </lineage>
</organism>
<keyword evidence="3" id="KW-1185">Reference proteome</keyword>
<evidence type="ECO:0000313" key="2">
    <source>
        <dbReference type="EMBL" id="KKO18416.1"/>
    </source>
</evidence>
<dbReference type="PRINTS" id="PR00419">
    <property type="entry name" value="ADXRDTASE"/>
</dbReference>
<comment type="caution">
    <text evidence="2">The sequence shown here is derived from an EMBL/GenBank/DDBJ whole genome shotgun (WGS) entry which is preliminary data.</text>
</comment>
<gene>
    <name evidence="2" type="ORF">BROFUL_02922</name>
</gene>
<accession>A0A0M2UTV1</accession>